<gene>
    <name evidence="4" type="ORF">F1737_00095</name>
</gene>
<comment type="similarity">
    <text evidence="1">Belongs to the HesA/MoeB/ThiF family.</text>
</comment>
<dbReference type="Gene3D" id="3.40.50.720">
    <property type="entry name" value="NAD(P)-binding Rossmann-like Domain"/>
    <property type="match status" value="1"/>
</dbReference>
<dbReference type="PANTHER" id="PTHR10953">
    <property type="entry name" value="UBIQUITIN-ACTIVATING ENZYME E1"/>
    <property type="match status" value="1"/>
</dbReference>
<sequence>MKFSDRYDRQIMLFGEKGQKRLSEAKVFIAGAGGLGSPVAVYLAIAGIKRLVIADCDTVSLSNLNRQFLHTKTDINSNKTDSARETLERLNDDVKIMTVTEPLSKDNILGLTIGCDLIIDCLDNFKTRHVLNRAAIEKNIPLIHGAVSGWDGQATTIIPGHTPCLECIFPNIPPKEKFPIVGTTAGVIGTMQANEAVRILTGNGATMAGRLLIWDGRASSIDEMHLLRDEKCPACSKI</sequence>
<evidence type="ECO:0000256" key="1">
    <source>
        <dbReference type="ARBA" id="ARBA00009919"/>
    </source>
</evidence>
<feature type="transmembrane region" description="Helical" evidence="2">
    <location>
        <begin position="27"/>
        <end position="48"/>
    </location>
</feature>
<accession>A0AA97FCY9</accession>
<evidence type="ECO:0000259" key="3">
    <source>
        <dbReference type="Pfam" id="PF00899"/>
    </source>
</evidence>
<keyword evidence="2" id="KW-1133">Transmembrane helix</keyword>
<evidence type="ECO:0000256" key="2">
    <source>
        <dbReference type="SAM" id="Phobius"/>
    </source>
</evidence>
<dbReference type="InterPro" id="IPR035985">
    <property type="entry name" value="Ubiquitin-activating_enz"/>
</dbReference>
<dbReference type="Proteomes" id="UP001301797">
    <property type="component" value="Chromosome"/>
</dbReference>
<organism evidence="4 5">
    <name type="scientific">Methanochimaera problematica</name>
    <dbReference type="NCBI Taxonomy" id="2609417"/>
    <lineage>
        <taxon>Archaea</taxon>
        <taxon>Methanobacteriati</taxon>
        <taxon>Methanobacteriota</taxon>
        <taxon>Stenosarchaea group</taxon>
        <taxon>Methanomicrobia</taxon>
        <taxon>Methanomicrobiales</taxon>
        <taxon>Methanomicrobiaceae</taxon>
        <taxon>Methanochimaera</taxon>
    </lineage>
</organism>
<evidence type="ECO:0000313" key="4">
    <source>
        <dbReference type="EMBL" id="WOF15186.1"/>
    </source>
</evidence>
<dbReference type="InterPro" id="IPR045886">
    <property type="entry name" value="ThiF/MoeB/HesA"/>
</dbReference>
<dbReference type="GeneID" id="85228521"/>
<dbReference type="GO" id="GO:0008641">
    <property type="term" value="F:ubiquitin-like modifier activating enzyme activity"/>
    <property type="evidence" value="ECO:0007669"/>
    <property type="project" value="InterPro"/>
</dbReference>
<reference evidence="4 5" key="1">
    <citation type="submission" date="2019-09" db="EMBL/GenBank/DDBJ databases">
        <title>The complete genome of Methanoplanus sp. FWC-SCC4.</title>
        <authorList>
            <person name="Chen S.-C."/>
            <person name="Zhou Y.-Z."/>
            <person name="Lai M.-C."/>
        </authorList>
    </citation>
    <scope>NUCLEOTIDE SEQUENCE [LARGE SCALE GENOMIC DNA]</scope>
    <source>
        <strain evidence="4 5">FWC-SCC4</strain>
    </source>
</reference>
<dbReference type="GO" id="GO:0005737">
    <property type="term" value="C:cytoplasm"/>
    <property type="evidence" value="ECO:0007669"/>
    <property type="project" value="TreeGrafter"/>
</dbReference>
<dbReference type="RefSeq" id="WP_317136752.1">
    <property type="nucleotide sequence ID" value="NZ_CP043875.1"/>
</dbReference>
<protein>
    <submittedName>
        <fullName evidence="4">HesA/MoeB/ThiF family protein</fullName>
    </submittedName>
</protein>
<keyword evidence="2" id="KW-0472">Membrane</keyword>
<dbReference type="AlphaFoldDB" id="A0AA97FCY9"/>
<dbReference type="FunFam" id="3.40.50.720:FF:000080">
    <property type="entry name" value="Thiazole biosynthesis adenylyltransferase ThiF"/>
    <property type="match status" value="1"/>
</dbReference>
<dbReference type="KEGG" id="mefw:F1737_00095"/>
<name>A0AA97FCY9_9EURY</name>
<feature type="domain" description="THIF-type NAD/FAD binding fold" evidence="3">
    <location>
        <begin position="7"/>
        <end position="233"/>
    </location>
</feature>
<keyword evidence="2" id="KW-0812">Transmembrane</keyword>
<proteinExistence type="inferred from homology"/>
<dbReference type="EMBL" id="CP043875">
    <property type="protein sequence ID" value="WOF15186.1"/>
    <property type="molecule type" value="Genomic_DNA"/>
</dbReference>
<evidence type="ECO:0000313" key="5">
    <source>
        <dbReference type="Proteomes" id="UP001301797"/>
    </source>
</evidence>
<keyword evidence="5" id="KW-1185">Reference proteome</keyword>
<dbReference type="CDD" id="cd00757">
    <property type="entry name" value="ThiF_MoeB_HesA_family"/>
    <property type="match status" value="1"/>
</dbReference>
<dbReference type="PANTHER" id="PTHR10953:SF102">
    <property type="entry name" value="ADENYLYLTRANSFERASE AND SULFURTRANSFERASE MOCS3"/>
    <property type="match status" value="1"/>
</dbReference>
<dbReference type="SUPFAM" id="SSF69572">
    <property type="entry name" value="Activating enzymes of the ubiquitin-like proteins"/>
    <property type="match status" value="1"/>
</dbReference>
<dbReference type="InterPro" id="IPR000594">
    <property type="entry name" value="ThiF_NAD_FAD-bd"/>
</dbReference>
<dbReference type="GO" id="GO:0004792">
    <property type="term" value="F:thiosulfate-cyanide sulfurtransferase activity"/>
    <property type="evidence" value="ECO:0007669"/>
    <property type="project" value="TreeGrafter"/>
</dbReference>
<dbReference type="Pfam" id="PF00899">
    <property type="entry name" value="ThiF"/>
    <property type="match status" value="1"/>
</dbReference>
<dbReference type="GO" id="GO:0016779">
    <property type="term" value="F:nucleotidyltransferase activity"/>
    <property type="evidence" value="ECO:0007669"/>
    <property type="project" value="TreeGrafter"/>
</dbReference>